<name>A0ABP4VVZ4_9ACTN</name>
<dbReference type="PANTHER" id="PTHR19211:SF6">
    <property type="entry name" value="BLL7188 PROTEIN"/>
    <property type="match status" value="1"/>
</dbReference>
<sequence length="543" mass="58573">MSTPFHPAVVLDGLTFAWPDGTSVLADVSGTFGRGRTGLVGANGVGKSTLLRLALGDLTPTSGSITVDGSIAHLDQFVHRRSGATVADLLGVRTVVDALTAVEGGSTDVAHFDAIGDAWDVHERSEADLAALGLDTLTLDRPLTTLSGGEIVLAALAGLRREPADVTVLDEPTNNLDRSTRSRVHDLVATWPGALIVVSHDVALLDRMEDTAELHSGGLTTFGGGYSAWREHLLAEQEAAEQTLRTAEQKLRAEKRQRQEVETRLAHRSKQGAKAAREKRVPKILLNTRKFKSENSMAKVRGTQEARIDEARQAVDTAAEAVREDRTIRIDLPDPRLSPRRRLVELTSGDTVVEVRGPERVALMGRNGIGKTRLLRQLVRGTDTDAPVSGVALTDRIGHLDQRLDDFDEAASVLDTVRSACPDAPPGQVRGQLARFLLRGEEIARPVGTLSGGERFRVALARLLLADPAHELLVLDEPTNNLDLDSIDALVSALWSSRSGLVVVSHDDDFLERLGIDRWLELTEDGLAEVAGPGIPEEDQTVD</sequence>
<reference evidence="7" key="1">
    <citation type="journal article" date="2019" name="Int. J. Syst. Evol. Microbiol.">
        <title>The Global Catalogue of Microorganisms (GCM) 10K type strain sequencing project: providing services to taxonomists for standard genome sequencing and annotation.</title>
        <authorList>
            <consortium name="The Broad Institute Genomics Platform"/>
            <consortium name="The Broad Institute Genome Sequencing Center for Infectious Disease"/>
            <person name="Wu L."/>
            <person name="Ma J."/>
        </authorList>
    </citation>
    <scope>NUCLEOTIDE SEQUENCE [LARGE SCALE GENOMIC DNA]</scope>
    <source>
        <strain evidence="7">JCM 13518</strain>
    </source>
</reference>
<dbReference type="PANTHER" id="PTHR19211">
    <property type="entry name" value="ATP-BINDING TRANSPORT PROTEIN-RELATED"/>
    <property type="match status" value="1"/>
</dbReference>
<dbReference type="InterPro" id="IPR003593">
    <property type="entry name" value="AAA+_ATPase"/>
</dbReference>
<keyword evidence="1" id="KW-0677">Repeat</keyword>
<dbReference type="SMART" id="SM00382">
    <property type="entry name" value="AAA"/>
    <property type="match status" value="2"/>
</dbReference>
<evidence type="ECO:0000313" key="6">
    <source>
        <dbReference type="EMBL" id="GAA1737048.1"/>
    </source>
</evidence>
<evidence type="ECO:0000256" key="1">
    <source>
        <dbReference type="ARBA" id="ARBA00022737"/>
    </source>
</evidence>
<dbReference type="Pfam" id="PF00005">
    <property type="entry name" value="ABC_tran"/>
    <property type="match status" value="2"/>
</dbReference>
<dbReference type="InterPro" id="IPR050611">
    <property type="entry name" value="ABCF"/>
</dbReference>
<keyword evidence="2" id="KW-0547">Nucleotide-binding</keyword>
<comment type="caution">
    <text evidence="6">The sequence shown here is derived from an EMBL/GenBank/DDBJ whole genome shotgun (WGS) entry which is preliminary data.</text>
</comment>
<dbReference type="GO" id="GO:0005524">
    <property type="term" value="F:ATP binding"/>
    <property type="evidence" value="ECO:0007669"/>
    <property type="project" value="UniProtKB-KW"/>
</dbReference>
<keyword evidence="3 6" id="KW-0067">ATP-binding</keyword>
<evidence type="ECO:0000256" key="3">
    <source>
        <dbReference type="ARBA" id="ARBA00022840"/>
    </source>
</evidence>
<dbReference type="SUPFAM" id="SSF52540">
    <property type="entry name" value="P-loop containing nucleoside triphosphate hydrolases"/>
    <property type="match status" value="2"/>
</dbReference>
<evidence type="ECO:0000256" key="4">
    <source>
        <dbReference type="SAM" id="MobiDB-lite"/>
    </source>
</evidence>
<dbReference type="RefSeq" id="WP_344199946.1">
    <property type="nucleotide sequence ID" value="NZ_BAAAME010000004.1"/>
</dbReference>
<dbReference type="PROSITE" id="PS50893">
    <property type="entry name" value="ABC_TRANSPORTER_2"/>
    <property type="match status" value="1"/>
</dbReference>
<feature type="compositionally biased region" description="Basic and acidic residues" evidence="4">
    <location>
        <begin position="255"/>
        <end position="265"/>
    </location>
</feature>
<evidence type="ECO:0000313" key="7">
    <source>
        <dbReference type="Proteomes" id="UP001501057"/>
    </source>
</evidence>
<gene>
    <name evidence="6" type="ORF">GCM10009710_16650</name>
</gene>
<dbReference type="Gene3D" id="3.40.50.300">
    <property type="entry name" value="P-loop containing nucleotide triphosphate hydrolases"/>
    <property type="match status" value="2"/>
</dbReference>
<protein>
    <submittedName>
        <fullName evidence="6">ABC-F family ATP-binding cassette domain-containing protein</fullName>
    </submittedName>
</protein>
<accession>A0ABP4VVZ4</accession>
<dbReference type="Proteomes" id="UP001501057">
    <property type="component" value="Unassembled WGS sequence"/>
</dbReference>
<keyword evidence="7" id="KW-1185">Reference proteome</keyword>
<evidence type="ECO:0000256" key="2">
    <source>
        <dbReference type="ARBA" id="ARBA00022741"/>
    </source>
</evidence>
<feature type="domain" description="ABC transporter" evidence="5">
    <location>
        <begin position="9"/>
        <end position="242"/>
    </location>
</feature>
<feature type="region of interest" description="Disordered" evidence="4">
    <location>
        <begin position="255"/>
        <end position="278"/>
    </location>
</feature>
<evidence type="ECO:0000259" key="5">
    <source>
        <dbReference type="PROSITE" id="PS50893"/>
    </source>
</evidence>
<dbReference type="InterPro" id="IPR027417">
    <property type="entry name" value="P-loop_NTPase"/>
</dbReference>
<proteinExistence type="predicted"/>
<dbReference type="InterPro" id="IPR003439">
    <property type="entry name" value="ABC_transporter-like_ATP-bd"/>
</dbReference>
<organism evidence="6 7">
    <name type="scientific">Aeromicrobium alkaliterrae</name>
    <dbReference type="NCBI Taxonomy" id="302168"/>
    <lineage>
        <taxon>Bacteria</taxon>
        <taxon>Bacillati</taxon>
        <taxon>Actinomycetota</taxon>
        <taxon>Actinomycetes</taxon>
        <taxon>Propionibacteriales</taxon>
        <taxon>Nocardioidaceae</taxon>
        <taxon>Aeromicrobium</taxon>
    </lineage>
</organism>
<dbReference type="EMBL" id="BAAAME010000004">
    <property type="protein sequence ID" value="GAA1737048.1"/>
    <property type="molecule type" value="Genomic_DNA"/>
</dbReference>